<dbReference type="Proteomes" id="UP001302349">
    <property type="component" value="Chromosome"/>
</dbReference>
<keyword evidence="6 9" id="KW-0378">Hydrolase</keyword>
<comment type="catalytic activity">
    <reaction evidence="9">
        <text>Release of signal peptides from bacterial membrane prolipoproteins. Hydrolyzes -Xaa-Yaa-Zaa-|-(S,diacylglyceryl)Cys-, in which Xaa is hydrophobic (preferably Leu), and Yaa (Ala or Ser) and Zaa (Gly or Ala) have small, neutral side chains.</text>
        <dbReference type="EC" id="3.4.23.36"/>
    </reaction>
</comment>
<dbReference type="HAMAP" id="MF_00161">
    <property type="entry name" value="LspA"/>
    <property type="match status" value="1"/>
</dbReference>
<evidence type="ECO:0000313" key="13">
    <source>
        <dbReference type="Proteomes" id="UP001302349"/>
    </source>
</evidence>
<comment type="subcellular location">
    <subcellularLocation>
        <location evidence="9">Cell membrane</location>
        <topology evidence="9">Multi-pass membrane protein</topology>
    </subcellularLocation>
</comment>
<evidence type="ECO:0000313" key="12">
    <source>
        <dbReference type="EMBL" id="WOK05901.1"/>
    </source>
</evidence>
<feature type="active site" evidence="9">
    <location>
        <position position="138"/>
    </location>
</feature>
<name>A0ABZ0IQA5_9BACT</name>
<organism evidence="12 13">
    <name type="scientific">Imperialibacter roseus</name>
    <dbReference type="NCBI Taxonomy" id="1324217"/>
    <lineage>
        <taxon>Bacteria</taxon>
        <taxon>Pseudomonadati</taxon>
        <taxon>Bacteroidota</taxon>
        <taxon>Cytophagia</taxon>
        <taxon>Cytophagales</taxon>
        <taxon>Flammeovirgaceae</taxon>
        <taxon>Imperialibacter</taxon>
    </lineage>
</organism>
<protein>
    <recommendedName>
        <fullName evidence="9">Lipoprotein signal peptidase</fullName>
        <ecNumber evidence="9">3.4.23.36</ecNumber>
    </recommendedName>
    <alternativeName>
        <fullName evidence="9">Prolipoprotein signal peptidase</fullName>
    </alternativeName>
    <alternativeName>
        <fullName evidence="9">Signal peptidase II</fullName>
        <shortName evidence="9">SPase II</shortName>
    </alternativeName>
</protein>
<dbReference type="PRINTS" id="PR00781">
    <property type="entry name" value="LIPOSIGPTASE"/>
</dbReference>
<evidence type="ECO:0000256" key="2">
    <source>
        <dbReference type="ARBA" id="ARBA00022475"/>
    </source>
</evidence>
<evidence type="ECO:0000256" key="1">
    <source>
        <dbReference type="ARBA" id="ARBA00006139"/>
    </source>
</evidence>
<reference evidence="12 13" key="1">
    <citation type="journal article" date="2023" name="Microbiol. Resour. Announc.">
        <title>Complete Genome Sequence of Imperialibacter roseus strain P4T.</title>
        <authorList>
            <person name="Tizabi D.R."/>
            <person name="Bachvaroff T."/>
            <person name="Hill R.T."/>
        </authorList>
    </citation>
    <scope>NUCLEOTIDE SEQUENCE [LARGE SCALE GENOMIC DNA]</scope>
    <source>
        <strain evidence="12 13">P4T</strain>
    </source>
</reference>
<keyword evidence="3 9" id="KW-0645">Protease</keyword>
<dbReference type="RefSeq" id="WP_317488647.1">
    <property type="nucleotide sequence ID" value="NZ_CP136051.1"/>
</dbReference>
<evidence type="ECO:0000256" key="5">
    <source>
        <dbReference type="ARBA" id="ARBA00022750"/>
    </source>
</evidence>
<dbReference type="InterPro" id="IPR001872">
    <property type="entry name" value="Peptidase_A8"/>
</dbReference>
<evidence type="ECO:0000256" key="7">
    <source>
        <dbReference type="ARBA" id="ARBA00022989"/>
    </source>
</evidence>
<comment type="pathway">
    <text evidence="9">Protein modification; lipoprotein biosynthesis (signal peptide cleavage).</text>
</comment>
<evidence type="ECO:0000256" key="10">
    <source>
        <dbReference type="RuleBase" id="RU004181"/>
    </source>
</evidence>
<proteinExistence type="inferred from homology"/>
<dbReference type="EMBL" id="CP136051">
    <property type="protein sequence ID" value="WOK05901.1"/>
    <property type="molecule type" value="Genomic_DNA"/>
</dbReference>
<sequence length="225" mass="24937">MKYFKYYLLAIAMIILDQVVKLAVHFNMEMGVAGQIYLLGDVFKLHYLTNPGMAFGMQLGSENGKLILTVIRLIAMVVIAVYLYRLAKKEVHTGLLWCGALILGGAIGNLIDSIFYGVFLNNAPYDAPNPWFHGQVIDMFYIDIWEGRIPEWVPLFGGDYTALWPVFNVADASIFVGVAIIIIFQKSFFKEAEHGEGDATGDSQTSIVGQVPSDDDETRNAQSVG</sequence>
<feature type="transmembrane region" description="Helical" evidence="9">
    <location>
        <begin position="162"/>
        <end position="184"/>
    </location>
</feature>
<keyword evidence="4 9" id="KW-0812">Transmembrane</keyword>
<dbReference type="EC" id="3.4.23.36" evidence="9"/>
<keyword evidence="8 9" id="KW-0472">Membrane</keyword>
<dbReference type="PANTHER" id="PTHR33695:SF1">
    <property type="entry name" value="LIPOPROTEIN SIGNAL PEPTIDASE"/>
    <property type="match status" value="1"/>
</dbReference>
<evidence type="ECO:0000256" key="4">
    <source>
        <dbReference type="ARBA" id="ARBA00022692"/>
    </source>
</evidence>
<comment type="function">
    <text evidence="9">This protein specifically catalyzes the removal of signal peptides from prolipoproteins.</text>
</comment>
<feature type="transmembrane region" description="Helical" evidence="9">
    <location>
        <begin position="6"/>
        <end position="24"/>
    </location>
</feature>
<feature type="transmembrane region" description="Helical" evidence="9">
    <location>
        <begin position="96"/>
        <end position="119"/>
    </location>
</feature>
<keyword evidence="13" id="KW-1185">Reference proteome</keyword>
<feature type="active site" evidence="9">
    <location>
        <position position="171"/>
    </location>
</feature>
<dbReference type="NCBIfam" id="NF011369">
    <property type="entry name" value="PRK14788.1"/>
    <property type="match status" value="1"/>
</dbReference>
<keyword evidence="2 9" id="KW-1003">Cell membrane</keyword>
<keyword evidence="12" id="KW-0449">Lipoprotein</keyword>
<dbReference type="GO" id="GO:0004190">
    <property type="term" value="F:aspartic-type endopeptidase activity"/>
    <property type="evidence" value="ECO:0007669"/>
    <property type="project" value="UniProtKB-EC"/>
</dbReference>
<keyword evidence="7 9" id="KW-1133">Transmembrane helix</keyword>
<dbReference type="PANTHER" id="PTHR33695">
    <property type="entry name" value="LIPOPROTEIN SIGNAL PEPTIDASE"/>
    <property type="match status" value="1"/>
</dbReference>
<evidence type="ECO:0000256" key="11">
    <source>
        <dbReference type="SAM" id="MobiDB-lite"/>
    </source>
</evidence>
<dbReference type="Pfam" id="PF01252">
    <property type="entry name" value="Peptidase_A8"/>
    <property type="match status" value="1"/>
</dbReference>
<feature type="transmembrane region" description="Helical" evidence="9">
    <location>
        <begin position="66"/>
        <end position="84"/>
    </location>
</feature>
<keyword evidence="5 9" id="KW-0064">Aspartyl protease</keyword>
<feature type="region of interest" description="Disordered" evidence="11">
    <location>
        <begin position="195"/>
        <end position="225"/>
    </location>
</feature>
<evidence type="ECO:0000256" key="3">
    <source>
        <dbReference type="ARBA" id="ARBA00022670"/>
    </source>
</evidence>
<comment type="similarity">
    <text evidence="1 9 10">Belongs to the peptidase A8 family.</text>
</comment>
<accession>A0ABZ0IQA5</accession>
<evidence type="ECO:0000256" key="9">
    <source>
        <dbReference type="HAMAP-Rule" id="MF_00161"/>
    </source>
</evidence>
<gene>
    <name evidence="9" type="primary">lspA</name>
    <name evidence="12" type="ORF">RT717_22760</name>
</gene>
<evidence type="ECO:0000256" key="8">
    <source>
        <dbReference type="ARBA" id="ARBA00023136"/>
    </source>
</evidence>
<evidence type="ECO:0000256" key="6">
    <source>
        <dbReference type="ARBA" id="ARBA00022801"/>
    </source>
</evidence>